<name>A0A399EIH8_9DEIN</name>
<organism evidence="2 3">
    <name type="scientific">Calidithermus terrae</name>
    <dbReference type="NCBI Taxonomy" id="1408545"/>
    <lineage>
        <taxon>Bacteria</taxon>
        <taxon>Thermotogati</taxon>
        <taxon>Deinococcota</taxon>
        <taxon>Deinococci</taxon>
        <taxon>Thermales</taxon>
        <taxon>Thermaceae</taxon>
        <taxon>Calidithermus</taxon>
    </lineage>
</organism>
<protein>
    <submittedName>
        <fullName evidence="2">Uncharacterized protein</fullName>
    </submittedName>
</protein>
<evidence type="ECO:0000313" key="2">
    <source>
        <dbReference type="EMBL" id="RIH83768.1"/>
    </source>
</evidence>
<evidence type="ECO:0000256" key="1">
    <source>
        <dbReference type="SAM" id="Phobius"/>
    </source>
</evidence>
<accession>A0A399EIH8</accession>
<keyword evidence="1" id="KW-0812">Transmembrane</keyword>
<keyword evidence="1" id="KW-1133">Transmembrane helix</keyword>
<keyword evidence="3" id="KW-1185">Reference proteome</keyword>
<reference evidence="2 3" key="1">
    <citation type="submission" date="2018-08" db="EMBL/GenBank/DDBJ databases">
        <title>Meiothermus terrae DSM 26712 genome sequencing project.</title>
        <authorList>
            <person name="Da Costa M.S."/>
            <person name="Albuquerque L."/>
            <person name="Raposo P."/>
            <person name="Froufe H.J.C."/>
            <person name="Barroso C.S."/>
            <person name="Egas C."/>
        </authorList>
    </citation>
    <scope>NUCLEOTIDE SEQUENCE [LARGE SCALE GENOMIC DNA]</scope>
    <source>
        <strain evidence="2 3">DSM 26712</strain>
    </source>
</reference>
<comment type="caution">
    <text evidence="2">The sequence shown here is derived from an EMBL/GenBank/DDBJ whole genome shotgun (WGS) entry which is preliminary data.</text>
</comment>
<sequence length="152" mass="16627">MLAWILAAAFVATAGISSLVLLESFRDGSWSQDVVGTVATAAFLVFSTGSLAYILTSSIVVSSQELTTRSVLGSRSVQLKDITEIKVLPLYGDTFIFGYNVILKLNHSAGLGIYASIYANGHEILRRLIVNTLREAINVDIDRSLLKAYRWR</sequence>
<dbReference type="RefSeq" id="WP_119315242.1">
    <property type="nucleotide sequence ID" value="NZ_QXDL01000085.1"/>
</dbReference>
<proteinExistence type="predicted"/>
<evidence type="ECO:0000313" key="3">
    <source>
        <dbReference type="Proteomes" id="UP000265715"/>
    </source>
</evidence>
<dbReference type="EMBL" id="QXDL01000085">
    <property type="protein sequence ID" value="RIH83768.1"/>
    <property type="molecule type" value="Genomic_DNA"/>
</dbReference>
<dbReference type="Proteomes" id="UP000265715">
    <property type="component" value="Unassembled WGS sequence"/>
</dbReference>
<gene>
    <name evidence="2" type="ORF">Mterra_02180</name>
</gene>
<dbReference type="AlphaFoldDB" id="A0A399EIH8"/>
<keyword evidence="1" id="KW-0472">Membrane</keyword>
<feature type="transmembrane region" description="Helical" evidence="1">
    <location>
        <begin position="34"/>
        <end position="55"/>
    </location>
</feature>